<dbReference type="Proteomes" id="UP001176517">
    <property type="component" value="Unassembled WGS sequence"/>
</dbReference>
<dbReference type="CDD" id="cd02736">
    <property type="entry name" value="RNAP_III_Rpc1_C"/>
    <property type="match status" value="1"/>
</dbReference>
<dbReference type="CDD" id="cd00072">
    <property type="entry name" value="GYF"/>
    <property type="match status" value="1"/>
</dbReference>
<dbReference type="SMART" id="SM00663">
    <property type="entry name" value="RPOLA_N"/>
    <property type="match status" value="1"/>
</dbReference>
<dbReference type="FunFam" id="1.10.150.390:FF:000004">
    <property type="entry name" value="DNA-directed RNA polymerase subunit"/>
    <property type="match status" value="1"/>
</dbReference>
<dbReference type="Pfam" id="PF02213">
    <property type="entry name" value="GYF"/>
    <property type="match status" value="1"/>
</dbReference>
<gene>
    <name evidence="16" type="primary">RPO31</name>
    <name evidence="16" type="ORF">OC846_004911</name>
</gene>
<dbReference type="Pfam" id="PF05000">
    <property type="entry name" value="RNA_pol_Rpb1_4"/>
    <property type="match status" value="2"/>
</dbReference>
<dbReference type="Pfam" id="PF04998">
    <property type="entry name" value="RNA_pol_Rpb1_5"/>
    <property type="match status" value="1"/>
</dbReference>
<organism evidence="16 17">
    <name type="scientific">Tilletia horrida</name>
    <dbReference type="NCBI Taxonomy" id="155126"/>
    <lineage>
        <taxon>Eukaryota</taxon>
        <taxon>Fungi</taxon>
        <taxon>Dikarya</taxon>
        <taxon>Basidiomycota</taxon>
        <taxon>Ustilaginomycotina</taxon>
        <taxon>Exobasidiomycetes</taxon>
        <taxon>Tilletiales</taxon>
        <taxon>Tilletiaceae</taxon>
        <taxon>Tilletia</taxon>
    </lineage>
</organism>
<feature type="region of interest" description="Disordered" evidence="14">
    <location>
        <begin position="2668"/>
        <end position="2726"/>
    </location>
</feature>
<keyword evidence="17" id="KW-1185">Reference proteome</keyword>
<evidence type="ECO:0000256" key="13">
    <source>
        <dbReference type="RuleBase" id="RU004279"/>
    </source>
</evidence>
<dbReference type="SUPFAM" id="SSF55277">
    <property type="entry name" value="GYF domain"/>
    <property type="match status" value="1"/>
</dbReference>
<dbReference type="Gene3D" id="2.40.40.20">
    <property type="match status" value="1"/>
</dbReference>
<dbReference type="Gene3D" id="4.10.860.120">
    <property type="entry name" value="RNA polymerase II, clamp domain"/>
    <property type="match status" value="1"/>
</dbReference>
<dbReference type="SUPFAM" id="SSF64484">
    <property type="entry name" value="beta and beta-prime subunits of DNA dependent RNA-polymerase"/>
    <property type="match status" value="1"/>
</dbReference>
<keyword evidence="9" id="KW-0460">Magnesium</keyword>
<dbReference type="FunFam" id="2.40.40.20:FF:000019">
    <property type="entry name" value="DNA-directed RNA polymerase II subunit RPB1"/>
    <property type="match status" value="1"/>
</dbReference>
<evidence type="ECO:0000256" key="11">
    <source>
        <dbReference type="ARBA" id="ARBA00023242"/>
    </source>
</evidence>
<dbReference type="GO" id="GO:0046872">
    <property type="term" value="F:metal ion binding"/>
    <property type="evidence" value="ECO:0007669"/>
    <property type="project" value="UniProtKB-KW"/>
</dbReference>
<evidence type="ECO:0000256" key="6">
    <source>
        <dbReference type="ARBA" id="ARBA00022695"/>
    </source>
</evidence>
<accession>A0AAN6GLG0</accession>
<comment type="similarity">
    <text evidence="2 13">Belongs to the RNA polymerase beta' chain family.</text>
</comment>
<feature type="compositionally biased region" description="Polar residues" evidence="14">
    <location>
        <begin position="2369"/>
        <end position="2380"/>
    </location>
</feature>
<feature type="domain" description="GYF" evidence="15">
    <location>
        <begin position="1723"/>
        <end position="1771"/>
    </location>
</feature>
<feature type="compositionally biased region" description="Polar residues" evidence="14">
    <location>
        <begin position="2305"/>
        <end position="2314"/>
    </location>
</feature>
<dbReference type="FunFam" id="1.10.274.100:FF:000005">
    <property type="entry name" value="DNA-directed RNA polymerase subunit"/>
    <property type="match status" value="1"/>
</dbReference>
<feature type="compositionally biased region" description="Basic and acidic residues" evidence="14">
    <location>
        <begin position="1665"/>
        <end position="1675"/>
    </location>
</feature>
<dbReference type="Pfam" id="PF04983">
    <property type="entry name" value="RNA_pol_Rpb1_3"/>
    <property type="match status" value="1"/>
</dbReference>
<keyword evidence="11" id="KW-0539">Nucleus</keyword>
<dbReference type="EC" id="2.7.7.6" evidence="13"/>
<evidence type="ECO:0000256" key="3">
    <source>
        <dbReference type="ARBA" id="ARBA00011206"/>
    </source>
</evidence>
<dbReference type="InterPro" id="IPR003169">
    <property type="entry name" value="GYF"/>
</dbReference>
<dbReference type="GO" id="GO:0003677">
    <property type="term" value="F:DNA binding"/>
    <property type="evidence" value="ECO:0007669"/>
    <property type="project" value="InterPro"/>
</dbReference>
<feature type="compositionally biased region" description="Basic and acidic residues" evidence="14">
    <location>
        <begin position="2432"/>
        <end position="2442"/>
    </location>
</feature>
<comment type="caution">
    <text evidence="16">The sequence shown here is derived from an EMBL/GenBank/DDBJ whole genome shotgun (WGS) entry which is preliminary data.</text>
</comment>
<evidence type="ECO:0000256" key="12">
    <source>
        <dbReference type="ARBA" id="ARBA00048552"/>
    </source>
</evidence>
<evidence type="ECO:0000256" key="2">
    <source>
        <dbReference type="ARBA" id="ARBA00006460"/>
    </source>
</evidence>
<proteinExistence type="inferred from homology"/>
<feature type="compositionally biased region" description="Basic and acidic residues" evidence="14">
    <location>
        <begin position="1525"/>
        <end position="1535"/>
    </location>
</feature>
<evidence type="ECO:0000313" key="16">
    <source>
        <dbReference type="EMBL" id="KAK0547313.1"/>
    </source>
</evidence>
<evidence type="ECO:0000256" key="10">
    <source>
        <dbReference type="ARBA" id="ARBA00023163"/>
    </source>
</evidence>
<keyword evidence="5 13" id="KW-0808">Transferase</keyword>
<dbReference type="InterPro" id="IPR007081">
    <property type="entry name" value="RNA_pol_Rpb1_5"/>
</dbReference>
<dbReference type="SMART" id="SM00444">
    <property type="entry name" value="GYF"/>
    <property type="match status" value="1"/>
</dbReference>
<dbReference type="FunFam" id="4.10.860.120:FF:000004">
    <property type="entry name" value="DNA-directed RNA polymerase subunit"/>
    <property type="match status" value="1"/>
</dbReference>
<sequence length="2726" mass="291003">MKELVVQDVPKKIKHIQFGVLSMQDIARLAELEVTSRDLYNIADRTPVTQGVLDRRMGVSDKFSSCTTCGLRTQDCTGHFGYIKLVLPVFHIGFFKHIISILQMICKNCACVLIDEDQRRKYLRLFRRPNLENLQRTATFKAVNTLAKKVTFCPRCGALNGFVKKAGQIKIVHEKFRQAKKAKDEKEMFMRTFETAKKLGGGDITPHLGRAQDDMNPLKVLELFKRISDEDCELLALRPEFGRPEQYIWQYICVPPVCIRPSVAQDGATNEDDLTVKLTEIIFTNGLIKVGLQGEKGTTTPQLVEQWDYLQLLVAMYINSELPGVANSNTKPIRGFCQRLKGKQGRFRGNLSGKRVDFSGRTVISPDPNLKIDEVAVPERVAKILTYPERVFEHNIESLRKAIRNGSEVHPGANYVVSGNNGFKRFLKIVPEKRRQEVANQLRIGDTVERHLRDGDIVLFNRQPSLHKLSIMSHRAKVRPWRTFRLNECACAPYNADFDGDEMNMHVPQTEEARTEATILMGVKHNLVTPKNGEPVIAAIQDFITASYLLSKRDRFLNRAEFVQICSYFADADMQIDIPPPTILKPQRLWTGKQVFSVLIRPNKKSKNIINLEAQCKKFDKPGRGSIPDMSPNDGFLVIVNSEVMCGVMDKQTVGEGRKNSVFGVLLRDYGPDAAIQAMNRLAKMCARWLTNKGFSLGINDVMPGENLRKTKQSRIQDAYTEAASMIDKAKRGLLDNMAGASQEETLESNIQGKLNDVRQKCADACMEELSRHNAPLIMAYCGSKGEIARINLDLRIPKLISLLFLGSPVNVAQMVACVGQQVIAGSRVPNGFQDRSLPHFPKKSKDPPAKGFVSNSFYSGLTPTEFLFHAISGREGLVDTAVKTAETGYMARRLMKALEDLSVHYDKSVRNSAGGMVQFEYGTDALDPAELEGNALPVEYRRTWRHSKAIAQHLQVVKGDADDAAPGIAPFEMEAMLQEHVTSKRWKTDTNEAYIAETVQFVRQNVIEPAAALRASMGLEPALAQPPDWNPDVHLYGDADPAARAVLDNKTKITRSTLEHFLTTCYDKFIRAKVEPGTAVGAIGAQSIGEPGTQMTLKTFHFAGLASMNITQGVPRIKEIINAAKTISTPIVQAPLLNKNSEAAARVTKGRIEKTYLGDIASSVEEAWTEDGACIQVHVDEKAINLLQLELTLSDIKWAIVKSRILKLKDEQIHVNERDYLLRINLSNDDPQIAYLLKALQRALPHVIVKGIHTAVRAVITLDKGSRHLGVEGQGLLEIMGTDGVDFRTTRTNHVMEMEKVLGIEAARKSIYDEIQETMRSHSMNIDPRHVMLLADVMTYKGQVLGITRFGVAKMKDSVLMLASFEKTTDHLFDAALFGKTDAIEGVSESIIMGHPAEGLGTGLPALIQPGPILPKPRPLLKLYLTAMATSMQFGPEWMRKAATRSSSSIAVKDPASPNPNSFPDAAGSPLAASGVFGSAAGGHAGASNGVPGSAAAGAFPAASPAVASPSGFSFAEAAAGLSGDREPRDRDRSSGTVTMGSSRLRLLKRGLTDGAPPSPSLTASSQPASPTIQATSNQLPSTNHSNHPPGGAASSPAGANASGPGATSAGPKTSNPNSASPGAGRGPGGAWPGSRLHRQRSLAEGGGPIGPPADGSAGFHKFAGYDRKRERQHSAVTSNNGSGAAPDSTPRSPNPDAKELEGDTSITQAPEPEKSEWSPETAFWLYKDPSGQVQGPFNAVSMQEWYKQRYFTADLLVKRQEEDEFTMLGVVLALIGDTSTPFLQPPRPKQTAPPGPPGLSTQSEPPAPEQTSGPVDPGANDGTPTFQANGGISEQAHVEPDAGIAQPPLQQRRPWPNLDLDLTGYGGPNGPGSAGHGFGSNGVPRSPFTASAALLGMSPHAARQTAVAPGSPFAIPSVANLALDDRLRQQDELLAFARQRELQEQRQAAAAAAARAGFGVAMPPLGADSFGGLHAGPVRRPGWEDMPPSAGAMPASPAPWQQFGLPPQNLTGSAIGGPPAGSFFESFGQSPRPIGPGHNAPWTASSPMTPARMPFDRPLPQETVEDPFLNHTPNHVGSPSPWPTPAPGHQPTTSHVGEISALPAQQMQGDARFNGIDSTTIAPAVAPVGTPRRSVSPAPPSAQPDRDVSQDAQVTQEPPVVAPEISAESPAEPEPEPVPAQAEEETQPELQPTELPADDPEELWPADPSAVEFAPEQSFDDNAAAKAKLDDSASALAARRTRRGARQLRADGTEDDRDEYANNQSTGSVHVVGQDQFKRGGAAGASVNSVEAPLSAWLPDASGQGQTPSSATFAKPAPWASKAEDETTSSSGPSLREIQAAEARNAEVKRSRAAAERAAKASLASVTSPGGTDSTLPATMSWGLASVPPSGPKEAPIVPAAQSGGNAWQAKAAAASSGAPKKTLMEIQEEERKRAQRQSEIRSAQAAAVRKGYADSASRSISNPAPSIAAVAQTAAVAAPSGGGAWSVVGAGGKTAGTPLAAPPGVTRAVSGTPQRVASGPAANGWTTAKPAAGIKAAAPSSTVASIVSNGVRKASGRPASAAGADAGSATQPSPEFLQYCKDHLKGLNIRVDDFIEMLLSFPLDPSPDVIEIIAESVYANSSTLDGRRFASDFVAKRKLDAQGRFANGQSSGHGFGGFDGSSTATGSGAGAAQGGAGAGGAWTPAGSSGRTASEVLKSQPAASKNESPFGFKVVKAKGNKKRN</sequence>
<feature type="region of interest" description="Disordered" evidence="14">
    <location>
        <begin position="2227"/>
        <end position="2277"/>
    </location>
</feature>
<evidence type="ECO:0000256" key="1">
    <source>
        <dbReference type="ARBA" id="ARBA00004123"/>
    </source>
</evidence>
<keyword evidence="10 13" id="KW-0804">Transcription</keyword>
<evidence type="ECO:0000256" key="5">
    <source>
        <dbReference type="ARBA" id="ARBA00022679"/>
    </source>
</evidence>
<dbReference type="InterPro" id="IPR035698">
    <property type="entry name" value="RNAP_III_Rpc1_C"/>
</dbReference>
<dbReference type="Gene3D" id="6.20.50.80">
    <property type="match status" value="1"/>
</dbReference>
<dbReference type="InterPro" id="IPR044893">
    <property type="entry name" value="RNA_pol_Rpb1_clamp_domain"/>
</dbReference>
<evidence type="ECO:0000256" key="9">
    <source>
        <dbReference type="ARBA" id="ARBA00022842"/>
    </source>
</evidence>
<dbReference type="GO" id="GO:0003899">
    <property type="term" value="F:DNA-directed RNA polymerase activity"/>
    <property type="evidence" value="ECO:0007669"/>
    <property type="project" value="UniProtKB-EC"/>
</dbReference>
<evidence type="ECO:0000256" key="8">
    <source>
        <dbReference type="ARBA" id="ARBA00022833"/>
    </source>
</evidence>
<name>A0AAN6GLG0_9BASI</name>
<comment type="function">
    <text evidence="13">DNA-dependent RNA polymerase catalyzes the transcription of DNA into RNA using the four ribonucleoside triphosphates as substrates.</text>
</comment>
<dbReference type="CDD" id="cd02583">
    <property type="entry name" value="RNAP_III_RPC1_N"/>
    <property type="match status" value="1"/>
</dbReference>
<dbReference type="InterPro" id="IPR007080">
    <property type="entry name" value="RNA_pol_Rpb1_1"/>
</dbReference>
<feature type="compositionally biased region" description="Basic and acidic residues" evidence="14">
    <location>
        <begin position="2346"/>
        <end position="2361"/>
    </location>
</feature>
<dbReference type="Gene3D" id="1.10.132.30">
    <property type="match status" value="2"/>
</dbReference>
<dbReference type="Gene3D" id="1.10.274.100">
    <property type="entry name" value="RNA polymerase Rpb1, domain 3"/>
    <property type="match status" value="1"/>
</dbReference>
<feature type="region of interest" description="Disordered" evidence="14">
    <location>
        <begin position="1783"/>
        <end position="1832"/>
    </location>
</feature>
<feature type="region of interest" description="Disordered" evidence="14">
    <location>
        <begin position="2299"/>
        <end position="2464"/>
    </location>
</feature>
<feature type="compositionally biased region" description="Pro residues" evidence="14">
    <location>
        <begin position="1785"/>
        <end position="1799"/>
    </location>
</feature>
<dbReference type="PROSITE" id="PS50829">
    <property type="entry name" value="GYF"/>
    <property type="match status" value="1"/>
</dbReference>
<dbReference type="EMBL" id="JAPDMZ010000165">
    <property type="protein sequence ID" value="KAK0547313.1"/>
    <property type="molecule type" value="Genomic_DNA"/>
</dbReference>
<dbReference type="InterPro" id="IPR007066">
    <property type="entry name" value="RNA_pol_Rpb1_3"/>
</dbReference>
<dbReference type="Gene3D" id="3.30.1490.180">
    <property type="entry name" value="RNA polymerase ii"/>
    <property type="match status" value="1"/>
</dbReference>
<reference evidence="16" key="1">
    <citation type="journal article" date="2023" name="PhytoFront">
        <title>Draft Genome Resources of Seven Strains of Tilletia horrida, Causal Agent of Kernel Smut of Rice.</title>
        <authorList>
            <person name="Khanal S."/>
            <person name="Antony Babu S."/>
            <person name="Zhou X.G."/>
        </authorList>
    </citation>
    <scope>NUCLEOTIDE SEQUENCE</scope>
    <source>
        <strain evidence="16">TX6</strain>
    </source>
</reference>
<dbReference type="PANTHER" id="PTHR48446">
    <property type="entry name" value="DNA-DIRECTED RNA POLYMERASE SUBUNIT BETA' N-TERMINAL SECTION"/>
    <property type="match status" value="1"/>
</dbReference>
<feature type="region of interest" description="Disordered" evidence="14">
    <location>
        <begin position="2035"/>
        <end position="2211"/>
    </location>
</feature>
<evidence type="ECO:0000256" key="4">
    <source>
        <dbReference type="ARBA" id="ARBA00022478"/>
    </source>
</evidence>
<dbReference type="InterPro" id="IPR035445">
    <property type="entry name" value="GYF-like_dom_sf"/>
</dbReference>
<dbReference type="Pfam" id="PF04997">
    <property type="entry name" value="RNA_pol_Rpb1_1"/>
    <property type="match status" value="1"/>
</dbReference>
<dbReference type="PANTHER" id="PTHR48446:SF1">
    <property type="entry name" value="DNA-DIRECTED RNA POLYMERASE SUBUNIT BETA' N-TERMINAL SECTION"/>
    <property type="match status" value="1"/>
</dbReference>
<dbReference type="InterPro" id="IPR007083">
    <property type="entry name" value="RNA_pol_Rpb1_4"/>
</dbReference>
<comment type="catalytic activity">
    <reaction evidence="12 13">
        <text>RNA(n) + a ribonucleoside 5'-triphosphate = RNA(n+1) + diphosphate</text>
        <dbReference type="Rhea" id="RHEA:21248"/>
        <dbReference type="Rhea" id="RHEA-COMP:14527"/>
        <dbReference type="Rhea" id="RHEA-COMP:17342"/>
        <dbReference type="ChEBI" id="CHEBI:33019"/>
        <dbReference type="ChEBI" id="CHEBI:61557"/>
        <dbReference type="ChEBI" id="CHEBI:140395"/>
        <dbReference type="EC" id="2.7.7.6"/>
    </reaction>
</comment>
<comment type="subcellular location">
    <subcellularLocation>
        <location evidence="1">Nucleus</location>
    </subcellularLocation>
</comment>
<comment type="subunit">
    <text evidence="3">Component of the RNA polymerase III (Pol III) complex consisting of 17 subunits.</text>
</comment>
<keyword evidence="6 13" id="KW-0548">Nucleotidyltransferase</keyword>
<feature type="region of interest" description="Disordered" evidence="14">
    <location>
        <begin position="1847"/>
        <end position="1885"/>
    </location>
</feature>
<protein>
    <recommendedName>
        <fullName evidence="13">DNA-directed RNA polymerase subunit</fullName>
        <ecNumber evidence="13">2.7.7.6</ecNumber>
    </recommendedName>
</protein>
<dbReference type="GO" id="GO:0000428">
    <property type="term" value="C:DNA-directed RNA polymerase complex"/>
    <property type="evidence" value="ECO:0007669"/>
    <property type="project" value="UniProtKB-KW"/>
</dbReference>
<dbReference type="InterPro" id="IPR042102">
    <property type="entry name" value="RNA_pol_Rpb1_3_sf"/>
</dbReference>
<feature type="compositionally biased region" description="Gly residues" evidence="14">
    <location>
        <begin position="2670"/>
        <end position="2683"/>
    </location>
</feature>
<dbReference type="InterPro" id="IPR006592">
    <property type="entry name" value="RNA_pol_N"/>
</dbReference>
<feature type="region of interest" description="Disordered" evidence="14">
    <location>
        <begin position="1520"/>
        <end position="1720"/>
    </location>
</feature>
<keyword evidence="7" id="KW-0479">Metal-binding</keyword>
<dbReference type="GO" id="GO:0005634">
    <property type="term" value="C:nucleus"/>
    <property type="evidence" value="ECO:0007669"/>
    <property type="project" value="UniProtKB-SubCell"/>
</dbReference>
<dbReference type="Gene3D" id="3.30.1490.40">
    <property type="match status" value="1"/>
</dbReference>
<feature type="compositionally biased region" description="Low complexity" evidence="14">
    <location>
        <begin position="1590"/>
        <end position="1613"/>
    </location>
</feature>
<keyword evidence="8" id="KW-0862">Zinc</keyword>
<evidence type="ECO:0000256" key="7">
    <source>
        <dbReference type="ARBA" id="ARBA00022723"/>
    </source>
</evidence>
<feature type="compositionally biased region" description="Low complexity" evidence="14">
    <location>
        <begin position="2405"/>
        <end position="2424"/>
    </location>
</feature>
<feature type="compositionally biased region" description="Polar residues" evidence="14">
    <location>
        <begin position="1801"/>
        <end position="1815"/>
    </location>
</feature>
<keyword evidence="4 13" id="KW-0240">DNA-directed RNA polymerase</keyword>
<feature type="compositionally biased region" description="Basic residues" evidence="14">
    <location>
        <begin position="2717"/>
        <end position="2726"/>
    </location>
</feature>
<dbReference type="GO" id="GO:0006351">
    <property type="term" value="P:DNA-templated transcription"/>
    <property type="evidence" value="ECO:0007669"/>
    <property type="project" value="InterPro"/>
</dbReference>
<feature type="compositionally biased region" description="Gly residues" evidence="14">
    <location>
        <begin position="1866"/>
        <end position="1882"/>
    </location>
</feature>
<dbReference type="Pfam" id="PF00623">
    <property type="entry name" value="RNA_pol_Rpb1_2"/>
    <property type="match status" value="1"/>
</dbReference>
<dbReference type="InterPro" id="IPR015700">
    <property type="entry name" value="RPC1"/>
</dbReference>
<dbReference type="Gene3D" id="6.10.250.2940">
    <property type="match status" value="1"/>
</dbReference>
<dbReference type="InterPro" id="IPR035697">
    <property type="entry name" value="RNAP_III_RPC1_N"/>
</dbReference>
<dbReference type="InterPro" id="IPR038120">
    <property type="entry name" value="Rpb1_funnel_sf"/>
</dbReference>
<feature type="compositionally biased region" description="Polar residues" evidence="14">
    <location>
        <begin position="1562"/>
        <end position="1588"/>
    </location>
</feature>
<evidence type="ECO:0000256" key="14">
    <source>
        <dbReference type="SAM" id="MobiDB-lite"/>
    </source>
</evidence>
<evidence type="ECO:0000313" key="17">
    <source>
        <dbReference type="Proteomes" id="UP001176517"/>
    </source>
</evidence>
<evidence type="ECO:0000259" key="15">
    <source>
        <dbReference type="PROSITE" id="PS50829"/>
    </source>
</evidence>
<dbReference type="InterPro" id="IPR000722">
    <property type="entry name" value="RNA_pol_asu"/>
</dbReference>
<dbReference type="Gene3D" id="1.10.150.390">
    <property type="match status" value="1"/>
</dbReference>